<keyword evidence="5 8" id="KW-0010">Activator</keyword>
<dbReference type="OrthoDB" id="10253553at2759"/>
<keyword evidence="7 8" id="KW-0539">Nucleus</keyword>
<dbReference type="InterPro" id="IPR009244">
    <property type="entry name" value="Mediatior_Med7"/>
</dbReference>
<evidence type="ECO:0000256" key="8">
    <source>
        <dbReference type="RuleBase" id="RU364060"/>
    </source>
</evidence>
<dbReference type="EMBL" id="AFRT01000305">
    <property type="protein sequence ID" value="ELU44455.1"/>
    <property type="molecule type" value="Genomic_DNA"/>
</dbReference>
<evidence type="ECO:0000313" key="10">
    <source>
        <dbReference type="Proteomes" id="UP000011668"/>
    </source>
</evidence>
<keyword evidence="10" id="KW-1185">Reference proteome</keyword>
<evidence type="ECO:0000256" key="5">
    <source>
        <dbReference type="ARBA" id="ARBA00023159"/>
    </source>
</evidence>
<evidence type="ECO:0000313" key="9">
    <source>
        <dbReference type="EMBL" id="ELU44455.1"/>
    </source>
</evidence>
<reference evidence="9 10" key="1">
    <citation type="journal article" date="2013" name="Nat. Commun.">
        <title>The evolution and pathogenic mechanisms of the rice sheath blight pathogen.</title>
        <authorList>
            <person name="Zheng A."/>
            <person name="Lin R."/>
            <person name="Xu L."/>
            <person name="Qin P."/>
            <person name="Tang C."/>
            <person name="Ai P."/>
            <person name="Zhang D."/>
            <person name="Liu Y."/>
            <person name="Sun Z."/>
            <person name="Feng H."/>
            <person name="Wang Y."/>
            <person name="Chen Y."/>
            <person name="Liang X."/>
            <person name="Fu R."/>
            <person name="Li Q."/>
            <person name="Zhang J."/>
            <person name="Yu X."/>
            <person name="Xie Z."/>
            <person name="Ding L."/>
            <person name="Guan P."/>
            <person name="Tang J."/>
            <person name="Liang Y."/>
            <person name="Wang S."/>
            <person name="Deng Q."/>
            <person name="Li S."/>
            <person name="Zhu J."/>
            <person name="Wang L."/>
            <person name="Liu H."/>
            <person name="Li P."/>
        </authorList>
    </citation>
    <scope>NUCLEOTIDE SEQUENCE [LARGE SCALE GENOMIC DNA]</scope>
    <source>
        <strain evidence="10">AG-1 IA</strain>
    </source>
</reference>
<evidence type="ECO:0000256" key="2">
    <source>
        <dbReference type="ARBA" id="ARBA00009994"/>
    </source>
</evidence>
<dbReference type="OMA" id="RERCESM"/>
<comment type="similarity">
    <text evidence="2 8">Belongs to the Mediator complex subunit 7 family.</text>
</comment>
<evidence type="ECO:0000256" key="4">
    <source>
        <dbReference type="ARBA" id="ARBA00023015"/>
    </source>
</evidence>
<evidence type="ECO:0000256" key="6">
    <source>
        <dbReference type="ARBA" id="ARBA00023163"/>
    </source>
</evidence>
<name>L8X2K3_THACA</name>
<dbReference type="InterPro" id="IPR044888">
    <property type="entry name" value="Mediatior_Med7_sf"/>
</dbReference>
<dbReference type="Gene3D" id="6.10.140.200">
    <property type="match status" value="1"/>
</dbReference>
<comment type="caution">
    <text evidence="9">The sequence shown here is derived from an EMBL/GenBank/DDBJ whole genome shotgun (WGS) entry which is preliminary data.</text>
</comment>
<proteinExistence type="inferred from homology"/>
<dbReference type="Pfam" id="PF05983">
    <property type="entry name" value="Med7"/>
    <property type="match status" value="1"/>
</dbReference>
<dbReference type="Gene3D" id="6.10.140.1520">
    <property type="match status" value="1"/>
</dbReference>
<dbReference type="GO" id="GO:0016592">
    <property type="term" value="C:mediator complex"/>
    <property type="evidence" value="ECO:0007669"/>
    <property type="project" value="InterPro"/>
</dbReference>
<dbReference type="InterPro" id="IPR037212">
    <property type="entry name" value="Med7/Med21-like"/>
</dbReference>
<sequence>MDEPGEIQSTFPTPPAHYVRYTSSNLQLLSQLKTKLGSDAPSYHPASDDLPYPDVQAIRQQHNLLSDARGVPDWDLLELQPPRVDWIVEEDCVHTDAGKCNQIPERQPTVEEIGVRQLYPADPNVDRRPYLQQLLHTLLHNHFEMLGALLEAPPIPTQADPEPTPAWLRLTEWTEIAGVNMIMAVNDLRSLQVGFISWEGMMETQVRNRRDDARAINDLIRRRCDAIEAMLGKLKDQSLEYKTLLEGESDYTLIEKQPTKTSTDVPIVSQNDLMEWAEDVKPASK</sequence>
<dbReference type="GO" id="GO:0070847">
    <property type="term" value="C:core mediator complex"/>
    <property type="evidence" value="ECO:0007669"/>
    <property type="project" value="TreeGrafter"/>
</dbReference>
<dbReference type="AlphaFoldDB" id="L8X2K3"/>
<comment type="function">
    <text evidence="8">Component of the Mediator complex, a coactivator involved in the regulated transcription of nearly all RNA polymerase II-dependent genes. Mediator functions as a bridge to convey information from gene-specific regulatory proteins to the basal RNA polymerase II transcription machinery.</text>
</comment>
<evidence type="ECO:0000256" key="7">
    <source>
        <dbReference type="ARBA" id="ARBA00023242"/>
    </source>
</evidence>
<dbReference type="SUPFAM" id="SSF140718">
    <property type="entry name" value="Mediator hinge subcomplex-like"/>
    <property type="match status" value="1"/>
</dbReference>
<accession>L8X2K3</accession>
<comment type="subunit">
    <text evidence="8">Component of the Mediator complex.</text>
</comment>
<organism evidence="9 10">
    <name type="scientific">Thanatephorus cucumeris (strain AG1-IA)</name>
    <name type="common">Rice sheath blight fungus</name>
    <name type="synonym">Rhizoctonia solani</name>
    <dbReference type="NCBI Taxonomy" id="983506"/>
    <lineage>
        <taxon>Eukaryota</taxon>
        <taxon>Fungi</taxon>
        <taxon>Dikarya</taxon>
        <taxon>Basidiomycota</taxon>
        <taxon>Agaricomycotina</taxon>
        <taxon>Agaricomycetes</taxon>
        <taxon>Cantharellales</taxon>
        <taxon>Ceratobasidiaceae</taxon>
        <taxon>Rhizoctonia</taxon>
        <taxon>Rhizoctonia solani AG-1</taxon>
    </lineage>
</organism>
<dbReference type="PANTHER" id="PTHR21428:SF11">
    <property type="entry name" value="MEDIATOR OF RNA POLYMERASE II TRANSCRIPTION SUBUNIT 7"/>
    <property type="match status" value="1"/>
</dbReference>
<dbReference type="STRING" id="983506.L8X2K3"/>
<dbReference type="PANTHER" id="PTHR21428">
    <property type="entry name" value="MEDIATOR OF RNA POLYMERASE II TRANSCRIPTION SUBUNIT 7"/>
    <property type="match status" value="1"/>
</dbReference>
<comment type="subcellular location">
    <subcellularLocation>
        <location evidence="1 8">Nucleus</location>
    </subcellularLocation>
</comment>
<dbReference type="HOGENOM" id="CLU_065214_1_0_1"/>
<gene>
    <name evidence="9" type="ORF">AG1IA_01511</name>
</gene>
<dbReference type="Proteomes" id="UP000011668">
    <property type="component" value="Unassembled WGS sequence"/>
</dbReference>
<evidence type="ECO:0000256" key="1">
    <source>
        <dbReference type="ARBA" id="ARBA00004123"/>
    </source>
</evidence>
<protein>
    <recommendedName>
        <fullName evidence="3 8">Mediator of RNA polymerase II transcription subunit 7</fullName>
    </recommendedName>
</protein>
<evidence type="ECO:0000256" key="3">
    <source>
        <dbReference type="ARBA" id="ARBA00020631"/>
    </source>
</evidence>
<dbReference type="GO" id="GO:0003712">
    <property type="term" value="F:transcription coregulator activity"/>
    <property type="evidence" value="ECO:0007669"/>
    <property type="project" value="InterPro"/>
</dbReference>
<keyword evidence="4 8" id="KW-0805">Transcription regulation</keyword>
<dbReference type="GO" id="GO:0006357">
    <property type="term" value="P:regulation of transcription by RNA polymerase II"/>
    <property type="evidence" value="ECO:0007669"/>
    <property type="project" value="InterPro"/>
</dbReference>
<keyword evidence="6 8" id="KW-0804">Transcription</keyword>